<dbReference type="InterPro" id="IPR014555">
    <property type="entry name" value="RecF-like"/>
</dbReference>
<feature type="domain" description="ATPase AAA-type core" evidence="2">
    <location>
        <begin position="272"/>
        <end position="341"/>
    </location>
</feature>
<dbReference type="RefSeq" id="WP_089164085.1">
    <property type="nucleotide sequence ID" value="NZ_MTHB01000222.1"/>
</dbReference>
<dbReference type="GO" id="GO:0006302">
    <property type="term" value="P:double-strand break repair"/>
    <property type="evidence" value="ECO:0007669"/>
    <property type="project" value="TreeGrafter"/>
</dbReference>
<dbReference type="SUPFAM" id="SSF52540">
    <property type="entry name" value="P-loop containing nucleoside triphosphate hydrolases"/>
    <property type="match status" value="1"/>
</dbReference>
<dbReference type="AlphaFoldDB" id="A0A226WTB8"/>
<comment type="caution">
    <text evidence="3">The sequence shown here is derived from an EMBL/GenBank/DDBJ whole genome shotgun (WGS) entry which is preliminary data.</text>
</comment>
<evidence type="ECO:0000259" key="2">
    <source>
        <dbReference type="Pfam" id="PF13304"/>
    </source>
</evidence>
<gene>
    <name evidence="3" type="ORF">BSU04_32405</name>
</gene>
<evidence type="ECO:0000313" key="3">
    <source>
        <dbReference type="EMBL" id="OXC74363.1"/>
    </source>
</evidence>
<dbReference type="InterPro" id="IPR041685">
    <property type="entry name" value="AAA_GajA/Old/RecF-like"/>
</dbReference>
<evidence type="ECO:0000259" key="1">
    <source>
        <dbReference type="Pfam" id="PF13175"/>
    </source>
</evidence>
<protein>
    <submittedName>
        <fullName evidence="3">RecF protein</fullName>
    </submittedName>
</protein>
<organism evidence="3 4">
    <name type="scientific">Caballeronia sordidicola</name>
    <name type="common">Burkholderia sordidicola</name>
    <dbReference type="NCBI Taxonomy" id="196367"/>
    <lineage>
        <taxon>Bacteria</taxon>
        <taxon>Pseudomonadati</taxon>
        <taxon>Pseudomonadota</taxon>
        <taxon>Betaproteobacteria</taxon>
        <taxon>Burkholderiales</taxon>
        <taxon>Burkholderiaceae</taxon>
        <taxon>Caballeronia</taxon>
    </lineage>
</organism>
<name>A0A226WTB8_CABSO</name>
<dbReference type="PANTHER" id="PTHR32182">
    <property type="entry name" value="DNA REPLICATION AND REPAIR PROTEIN RECF"/>
    <property type="match status" value="1"/>
</dbReference>
<dbReference type="Pfam" id="PF13304">
    <property type="entry name" value="AAA_21"/>
    <property type="match status" value="1"/>
</dbReference>
<dbReference type="PIRSF" id="PIRSF029347">
    <property type="entry name" value="RecF"/>
    <property type="match status" value="1"/>
</dbReference>
<dbReference type="EMBL" id="MTHB01000222">
    <property type="protein sequence ID" value="OXC74363.1"/>
    <property type="molecule type" value="Genomic_DNA"/>
</dbReference>
<dbReference type="PANTHER" id="PTHR32182:SF25">
    <property type="entry name" value="SLR1056 PROTEIN"/>
    <property type="match status" value="1"/>
</dbReference>
<dbReference type="InterPro" id="IPR027417">
    <property type="entry name" value="P-loop_NTPase"/>
</dbReference>
<dbReference type="Pfam" id="PF13175">
    <property type="entry name" value="AAA_15"/>
    <property type="match status" value="1"/>
</dbReference>
<dbReference type="CDD" id="cd00267">
    <property type="entry name" value="ABC_ATPase"/>
    <property type="match status" value="1"/>
</dbReference>
<dbReference type="GO" id="GO:0005524">
    <property type="term" value="F:ATP binding"/>
    <property type="evidence" value="ECO:0007669"/>
    <property type="project" value="InterPro"/>
</dbReference>
<dbReference type="Gene3D" id="3.40.50.300">
    <property type="entry name" value="P-loop containing nucleotide triphosphate hydrolases"/>
    <property type="match status" value="2"/>
</dbReference>
<evidence type="ECO:0000313" key="4">
    <source>
        <dbReference type="Proteomes" id="UP000214720"/>
    </source>
</evidence>
<reference evidence="4" key="1">
    <citation type="submission" date="2017-01" db="EMBL/GenBank/DDBJ databases">
        <title>Genome Analysis of Deinococcus marmoris KOPRI26562.</title>
        <authorList>
            <person name="Kim J.H."/>
            <person name="Oh H.-M."/>
        </authorList>
    </citation>
    <scope>NUCLEOTIDE SEQUENCE [LARGE SCALE GENOMIC DNA]</scope>
    <source>
        <strain evidence="4">PAMC 26633</strain>
    </source>
</reference>
<dbReference type="GO" id="GO:0016887">
    <property type="term" value="F:ATP hydrolysis activity"/>
    <property type="evidence" value="ECO:0007669"/>
    <property type="project" value="InterPro"/>
</dbReference>
<feature type="domain" description="Endonuclease GajA/Old nuclease/RecF-like AAA" evidence="1">
    <location>
        <begin position="1"/>
        <end position="47"/>
    </location>
</feature>
<dbReference type="GO" id="GO:0000731">
    <property type="term" value="P:DNA synthesis involved in DNA repair"/>
    <property type="evidence" value="ECO:0007669"/>
    <property type="project" value="TreeGrafter"/>
</dbReference>
<dbReference type="OrthoDB" id="104167at2"/>
<dbReference type="Proteomes" id="UP000214720">
    <property type="component" value="Unassembled WGS sequence"/>
</dbReference>
<sequence length="375" mass="41129">MIISNVRISGYRSLRSISFPIGQLSVFVGENGTGKTNLYRSLQLIQAAANGSLATELAREGGMASAIWAGERARGEKARIILSVTLCHPVSKAPCYEYECQVGFVQPPPSPAFPLEPQIREEKLVDLQGRTEKILLHRKNSYSFTVNAKGEKNETMIALLASETLLASLKDPINYPDLHAVRSSIQQWAFFHEFRTDSTAPLRQPGLPITSPTLFSNGNNLSAVFATLKHIRQDTADLDEAINDAFPGAQLIVPFPETTTSFGVLYPEYPHRVFAASELSDGTLRFLALAGALFSYRLPPFIAFNEPENSLHPSLIPALARMIRSAAENTQIWLVTHSNALAEALAESAQINATIVYKSNGQTWLKGLSKLGSFR</sequence>
<proteinExistence type="predicted"/>
<accession>A0A226WTB8</accession>
<dbReference type="InterPro" id="IPR003959">
    <property type="entry name" value="ATPase_AAA_core"/>
</dbReference>